<organism>
    <name type="scientific">Ixodes scapularis</name>
    <name type="common">Black-legged tick</name>
    <name type="synonym">Deer tick</name>
    <dbReference type="NCBI Taxonomy" id="6945"/>
    <lineage>
        <taxon>Eukaryota</taxon>
        <taxon>Metazoa</taxon>
        <taxon>Ecdysozoa</taxon>
        <taxon>Arthropoda</taxon>
        <taxon>Chelicerata</taxon>
        <taxon>Arachnida</taxon>
        <taxon>Acari</taxon>
        <taxon>Parasitiformes</taxon>
        <taxon>Ixodida</taxon>
        <taxon>Ixodoidea</taxon>
        <taxon>Ixodidae</taxon>
        <taxon>Ixodinae</taxon>
        <taxon>Ixodes</taxon>
    </lineage>
</organism>
<keyword evidence="6" id="KW-0964">Secreted</keyword>
<feature type="non-terminal residue" evidence="15">
    <location>
        <position position="103"/>
    </location>
</feature>
<evidence type="ECO:0000256" key="4">
    <source>
        <dbReference type="ARBA" id="ARBA00013278"/>
    </source>
</evidence>
<evidence type="ECO:0000256" key="3">
    <source>
        <dbReference type="ARBA" id="ARBA00004613"/>
    </source>
</evidence>
<feature type="domain" description="Phospholipase A2-like central" evidence="14">
    <location>
        <begin position="1"/>
        <end position="92"/>
    </location>
</feature>
<dbReference type="AlphaFoldDB" id="B7Q3X5"/>
<sequence>GTKWCGAGDVAKNYDDLGRERATDVCCRDHDHAPDSLAPFETEHGITNVMLYTMTNCEDDCKLYNCLLKVNSLAGNAMGTIFFDTLQTNCFANGYPDKCVSRN</sequence>
<dbReference type="VEuPathDB" id="VectorBase:ISCP_003186"/>
<evidence type="ECO:0000256" key="13">
    <source>
        <dbReference type="ARBA" id="ARBA00029903"/>
    </source>
</evidence>
<accession>B7Q3X5</accession>
<dbReference type="PhylomeDB" id="B7Q3X5"/>
<evidence type="ECO:0000256" key="9">
    <source>
        <dbReference type="ARBA" id="ARBA00022837"/>
    </source>
</evidence>
<keyword evidence="8 15" id="KW-0378">Hydrolase</keyword>
<dbReference type="OrthoDB" id="6512443at2759"/>
<evidence type="ECO:0000256" key="1">
    <source>
        <dbReference type="ARBA" id="ARBA00001604"/>
    </source>
</evidence>
<dbReference type="GO" id="GO:0050482">
    <property type="term" value="P:arachidonate secretion"/>
    <property type="evidence" value="ECO:0007669"/>
    <property type="project" value="InterPro"/>
</dbReference>
<dbReference type="Pfam" id="PF05826">
    <property type="entry name" value="Phospholip_A2_2"/>
    <property type="match status" value="1"/>
</dbReference>
<feature type="non-terminal residue" evidence="15">
    <location>
        <position position="1"/>
    </location>
</feature>
<proteinExistence type="predicted"/>
<evidence type="ECO:0000259" key="14">
    <source>
        <dbReference type="Pfam" id="PF05826"/>
    </source>
</evidence>
<dbReference type="PANTHER" id="PTHR12253">
    <property type="entry name" value="RH14732P"/>
    <property type="match status" value="1"/>
</dbReference>
<evidence type="ECO:0000256" key="11">
    <source>
        <dbReference type="ARBA" id="ARBA00023098"/>
    </source>
</evidence>
<dbReference type="Gene3D" id="1.20.90.10">
    <property type="entry name" value="Phospholipase A2 domain"/>
    <property type="match status" value="1"/>
</dbReference>
<evidence type="ECO:0000256" key="12">
    <source>
        <dbReference type="ARBA" id="ARBA00023157"/>
    </source>
</evidence>
<comment type="subcellular location">
    <subcellularLocation>
        <location evidence="3">Secreted</location>
    </subcellularLocation>
</comment>
<comment type="catalytic activity">
    <reaction evidence="1">
        <text>a 1,2-diacyl-sn-glycero-3-phosphocholine + H2O = a 1-acyl-sn-glycero-3-phosphocholine + a fatty acid + H(+)</text>
        <dbReference type="Rhea" id="RHEA:15801"/>
        <dbReference type="ChEBI" id="CHEBI:15377"/>
        <dbReference type="ChEBI" id="CHEBI:15378"/>
        <dbReference type="ChEBI" id="CHEBI:28868"/>
        <dbReference type="ChEBI" id="CHEBI:57643"/>
        <dbReference type="ChEBI" id="CHEBI:58168"/>
        <dbReference type="EC" id="3.1.1.4"/>
    </reaction>
</comment>
<name>B7Q3X5_IXOSC</name>
<evidence type="ECO:0000256" key="6">
    <source>
        <dbReference type="ARBA" id="ARBA00022525"/>
    </source>
</evidence>
<dbReference type="GO" id="GO:0046872">
    <property type="term" value="F:metal ion binding"/>
    <property type="evidence" value="ECO:0007669"/>
    <property type="project" value="UniProtKB-KW"/>
</dbReference>
<evidence type="ECO:0000256" key="2">
    <source>
        <dbReference type="ARBA" id="ARBA00001913"/>
    </source>
</evidence>
<dbReference type="VEuPathDB" id="VectorBase:ISCW020932"/>
<evidence type="ECO:0000256" key="10">
    <source>
        <dbReference type="ARBA" id="ARBA00022963"/>
    </source>
</evidence>
<dbReference type="EMBL" id="DS852540">
    <property type="protein sequence ID" value="EEC13547.1"/>
    <property type="molecule type" value="Genomic_DNA"/>
</dbReference>
<dbReference type="PaxDb" id="6945-B7Q3X5"/>
<dbReference type="VEuPathDB" id="VectorBase:ISCI020932"/>
<keyword evidence="12" id="KW-1015">Disulfide bond</keyword>
<gene>
    <name evidence="15" type="ORF">IscW_ISCW020932</name>
</gene>
<dbReference type="GO" id="GO:0006644">
    <property type="term" value="P:phospholipid metabolic process"/>
    <property type="evidence" value="ECO:0007669"/>
    <property type="project" value="InterPro"/>
</dbReference>
<dbReference type="GO" id="GO:0016042">
    <property type="term" value="P:lipid catabolic process"/>
    <property type="evidence" value="ECO:0007669"/>
    <property type="project" value="UniProtKB-KW"/>
</dbReference>
<evidence type="ECO:0000313" key="15">
    <source>
        <dbReference type="EMBL" id="EEC13547.1"/>
    </source>
</evidence>
<keyword evidence="9" id="KW-0106">Calcium</keyword>
<dbReference type="FunFam" id="1.20.90.10:FF:000002">
    <property type="entry name" value="Phospholipase A2 group III"/>
    <property type="match status" value="1"/>
</dbReference>
<keyword evidence="10" id="KW-0442">Lipid degradation</keyword>
<evidence type="ECO:0000256" key="7">
    <source>
        <dbReference type="ARBA" id="ARBA00022723"/>
    </source>
</evidence>
<dbReference type="InterPro" id="IPR016090">
    <property type="entry name" value="PLA2-like_dom"/>
</dbReference>
<keyword evidence="11" id="KW-0443">Lipid metabolism</keyword>
<dbReference type="SUPFAM" id="SSF48619">
    <property type="entry name" value="Phospholipase A2, PLA2"/>
    <property type="match status" value="1"/>
</dbReference>
<protein>
    <recommendedName>
        <fullName evidence="5">Phospholipase A2</fullName>
        <ecNumber evidence="4">3.1.1.4</ecNumber>
    </recommendedName>
    <alternativeName>
        <fullName evidence="13">Phosphatidylcholine 2-acylhydrolase</fullName>
    </alternativeName>
</protein>
<dbReference type="GO" id="GO:0005576">
    <property type="term" value="C:extracellular region"/>
    <property type="evidence" value="ECO:0007669"/>
    <property type="project" value="UniProtKB-SubCell"/>
</dbReference>
<keyword evidence="7" id="KW-0479">Metal-binding</keyword>
<comment type="cofactor">
    <cofactor evidence="2">
        <name>Ca(2+)</name>
        <dbReference type="ChEBI" id="CHEBI:29108"/>
    </cofactor>
</comment>
<dbReference type="STRING" id="6945.B7Q3X5"/>
<evidence type="ECO:0000256" key="5">
    <source>
        <dbReference type="ARBA" id="ARBA00021721"/>
    </source>
</evidence>
<dbReference type="EC" id="3.1.1.4" evidence="4"/>
<reference evidence="15" key="1">
    <citation type="submission" date="2008-03" db="EMBL/GenBank/DDBJ databases">
        <title>Annotation of Ixodes scapularis.</title>
        <authorList>
            <consortium name="Ixodes scapularis Genome Project Consortium"/>
            <person name="Caler E."/>
            <person name="Hannick L.I."/>
            <person name="Bidwell S."/>
            <person name="Joardar V."/>
            <person name="Thiagarajan M."/>
            <person name="Amedeo P."/>
            <person name="Galinsky K.J."/>
            <person name="Schobel S."/>
            <person name="Inman J."/>
            <person name="Hostetler J."/>
            <person name="Miller J."/>
            <person name="Hammond M."/>
            <person name="Megy K."/>
            <person name="Lawson D."/>
            <person name="Kodira C."/>
            <person name="Sutton G."/>
            <person name="Meyer J."/>
            <person name="Hill C.A."/>
            <person name="Birren B."/>
            <person name="Nene V."/>
            <person name="Collins F."/>
            <person name="Alarcon-Chaidez F."/>
            <person name="Wikel S."/>
            <person name="Strausberg R."/>
        </authorList>
    </citation>
    <scope>NUCLEOTIDE SEQUENCE [LARGE SCALE GENOMIC DNA]</scope>
    <source>
        <strain evidence="15">Wikel colony</strain>
    </source>
</reference>
<dbReference type="InterPro" id="IPR036444">
    <property type="entry name" value="PLipase_A2_dom_sf"/>
</dbReference>
<evidence type="ECO:0000256" key="8">
    <source>
        <dbReference type="ARBA" id="ARBA00022801"/>
    </source>
</evidence>
<dbReference type="GO" id="GO:0004623">
    <property type="term" value="F:phospholipase A2 activity"/>
    <property type="evidence" value="ECO:0007669"/>
    <property type="project" value="UniProtKB-EC"/>
</dbReference>